<reference evidence="17 18" key="1">
    <citation type="journal article" date="2012" name="Genome Biol.">
        <title>Sequencing three crocodilian genomes to illuminate the evolution of archosaurs and amniotes.</title>
        <authorList>
            <person name="St John J.A."/>
            <person name="Braun E.L."/>
            <person name="Isberg S.R."/>
            <person name="Miles L.G."/>
            <person name="Chong A.Y."/>
            <person name="Gongora J."/>
            <person name="Dalzell P."/>
            <person name="Moran C."/>
            <person name="Bed'hom B."/>
            <person name="Abzhanov A."/>
            <person name="Burgess S.C."/>
            <person name="Cooksey A.M."/>
            <person name="Castoe T.A."/>
            <person name="Crawford N.G."/>
            <person name="Densmore L.D."/>
            <person name="Drew J.C."/>
            <person name="Edwards S.V."/>
            <person name="Faircloth B.C."/>
            <person name="Fujita M.K."/>
            <person name="Greenwold M.J."/>
            <person name="Hoffmann F.G."/>
            <person name="Howard J.M."/>
            <person name="Iguchi T."/>
            <person name="Janes D.E."/>
            <person name="Khan S.Y."/>
            <person name="Kohno S."/>
            <person name="de Koning A.J."/>
            <person name="Lance S.L."/>
            <person name="McCarthy F.M."/>
            <person name="McCormack J.E."/>
            <person name="Merchant M.E."/>
            <person name="Peterson D.G."/>
            <person name="Pollock D.D."/>
            <person name="Pourmand N."/>
            <person name="Raney B.J."/>
            <person name="Roessler K.A."/>
            <person name="Sanford J.R."/>
            <person name="Sawyer R.H."/>
            <person name="Schmidt C.J."/>
            <person name="Triplett E.W."/>
            <person name="Tuberville T.D."/>
            <person name="Venegas-Anaya M."/>
            <person name="Howard J.T."/>
            <person name="Jarvis E.D."/>
            <person name="Guillette L.J.Jr."/>
            <person name="Glenn T.C."/>
            <person name="Green R.E."/>
            <person name="Ray D.A."/>
        </authorList>
    </citation>
    <scope>NUCLEOTIDE SEQUENCE [LARGE SCALE GENOMIC DNA]</scope>
    <source>
        <strain evidence="17">KSC_2009_1</strain>
    </source>
</reference>
<dbReference type="SUPFAM" id="SSF57196">
    <property type="entry name" value="EGF/Laminin"/>
    <property type="match status" value="1"/>
</dbReference>
<evidence type="ECO:0000256" key="1">
    <source>
        <dbReference type="ARBA" id="ARBA00004479"/>
    </source>
</evidence>
<dbReference type="PROSITE" id="PS01180">
    <property type="entry name" value="CUB"/>
    <property type="match status" value="1"/>
</dbReference>
<dbReference type="InterPro" id="IPR056737">
    <property type="entry name" value="Beta-prop_ATRN-MKLN-like"/>
</dbReference>
<dbReference type="InterPro" id="IPR001881">
    <property type="entry name" value="EGF-like_Ca-bd_dom"/>
</dbReference>
<dbReference type="SMART" id="SM00181">
    <property type="entry name" value="EGF"/>
    <property type="match status" value="3"/>
</dbReference>
<dbReference type="SUPFAM" id="SSF57184">
    <property type="entry name" value="Growth factor receptor domain"/>
    <property type="match status" value="1"/>
</dbReference>
<accession>A0A151NWS9</accession>
<dbReference type="PROSITE" id="PS01186">
    <property type="entry name" value="EGF_2"/>
    <property type="match status" value="2"/>
</dbReference>
<keyword evidence="7" id="KW-0106">Calcium</keyword>
<keyword evidence="3 13" id="KW-0245">EGF-like domain</keyword>
<dbReference type="GO" id="GO:0005509">
    <property type="term" value="F:calcium ion binding"/>
    <property type="evidence" value="ECO:0007669"/>
    <property type="project" value="InterPro"/>
</dbReference>
<dbReference type="InterPro" id="IPR002165">
    <property type="entry name" value="Plexin_repeat"/>
</dbReference>
<keyword evidence="6" id="KW-0677">Repeat</keyword>
<dbReference type="CDD" id="cd00041">
    <property type="entry name" value="CUB"/>
    <property type="match status" value="1"/>
</dbReference>
<keyword evidence="11" id="KW-0325">Glycoprotein</keyword>
<dbReference type="SMART" id="SM00042">
    <property type="entry name" value="CUB"/>
    <property type="match status" value="1"/>
</dbReference>
<keyword evidence="4" id="KW-0812">Transmembrane</keyword>
<evidence type="ECO:0000256" key="12">
    <source>
        <dbReference type="PROSITE-ProRule" id="PRU00059"/>
    </source>
</evidence>
<comment type="subcellular location">
    <subcellularLocation>
        <location evidence="1">Membrane</location>
        <topology evidence="1">Single-pass type I membrane protein</topology>
    </subcellularLocation>
</comment>
<dbReference type="GO" id="GO:0005794">
    <property type="term" value="C:Golgi apparatus"/>
    <property type="evidence" value="ECO:0007669"/>
    <property type="project" value="TreeGrafter"/>
</dbReference>
<dbReference type="GO" id="GO:0048731">
    <property type="term" value="P:system development"/>
    <property type="evidence" value="ECO:0007669"/>
    <property type="project" value="UniProtKB-ARBA"/>
</dbReference>
<name>A0A151NWS9_ALLMI</name>
<dbReference type="Pfam" id="PF01437">
    <property type="entry name" value="PSI"/>
    <property type="match status" value="1"/>
</dbReference>
<gene>
    <name evidence="17" type="ORF">Y1Q_0004213</name>
</gene>
<evidence type="ECO:0000256" key="8">
    <source>
        <dbReference type="ARBA" id="ARBA00022989"/>
    </source>
</evidence>
<dbReference type="InterPro" id="IPR000152">
    <property type="entry name" value="EGF-type_Asp/Asn_hydroxyl_site"/>
</dbReference>
<evidence type="ECO:0000256" key="7">
    <source>
        <dbReference type="ARBA" id="ARBA00022837"/>
    </source>
</evidence>
<sequence>MAPAGALLALALVVLSGAGGARAGDCKGQRQVLGGSSGYVSDGPGNYSVNGNCEWLIEAPSLQHRILLTFTFMDTECTYDYLFVYDGDSPRSPLLASLSGSTLPPPIEATSGKMLLHLFSDANYNLLGFNATYRVSLCPHGCSGRGACGADGRCLCPPGWGGPACQDPACPTYCQAHGTCSQASGRCECESGFVGQGCELALGENQGGGRWYNVSAMDSAFHPRAAAAGAFLPSAGALYLFGGLDLNTALGDLIYYNFSTNVWHRLVLSPSPAARHSGAAAAWQGALVLCGGQLADGHLAHDVWTFLPAEGRWRELAPAHGPAPPGLAAHAVALVDPWLYVFGGRTEEDFFSAQLFRFHLESWLWERVVPAGGKAPAAAGHSMVFHPPSRALVVYGGHRPSTARFSMRVNTTDLFHVDLRLWTTLRPRDTPRGPRERAFHSATVIGDYMVVYGGNVHIHYHEEKCYEDEIFFYHLGCHQWVPGRELAHGLPHEREGRGPAGGRYAHVAAVLQGGVLLVAGGFSGVPRGDLLAYKVPAFVFQVPAQNYHLDYCSLYAEEATCAKDPACAWCLDGCQSPAPRSSCPSSGCLGLARLLGDCESCLAFGGGGGSAPLPRAPGPFGWCVQNETCMPIAEQSRCRVGQISGTYGWWGPRPVFVTTLERCQAENFLPGLHLVTYQHPRNDSQPDKVSIVRSTAITLSPSAEMDVSLVYKGFLYPLAGAGAAGGAEPDVAVWARMQRLFVVARLARQPGAADMEEVGRWAAGQERETRPLRRPGGGRLFPVPGRGHKYALQVEGHLNASGHGQASELALLWDRTGLPGGSEISFFFLEPFRSAGGAACTSYPSCLACLADQGCGWCPPAATCHPRTGPPGTGPCGGGSVRLVLAPAHCPHCEDHRDCHACAADPFCEWQVSSSKKGDFLCSRRGRQEGAVRDPQGCPSLCSQRRTCADCLSNSSQCAWCQSTRSCFFFAAYLAKYPYGGCRGWYDSVHSVPQCLDCGRFNTCRECLQHLECGWCGDADNPTLGRCLPGDFSGLRGFANCSDALGTPPGPGPPPRWAYGRCPDVDECRLGLARCHPAAACRNTPDAFECRCRRGYAGDGLTHCNRT</sequence>
<dbReference type="SMART" id="SM00423">
    <property type="entry name" value="PSI"/>
    <property type="match status" value="5"/>
</dbReference>
<dbReference type="Gene3D" id="2.120.10.80">
    <property type="entry name" value="Kelch-type beta propeller"/>
    <property type="match status" value="2"/>
</dbReference>
<evidence type="ECO:0000256" key="14">
    <source>
        <dbReference type="SAM" id="SignalP"/>
    </source>
</evidence>
<dbReference type="InterPro" id="IPR015915">
    <property type="entry name" value="Kelch-typ_b-propeller"/>
</dbReference>
<dbReference type="InterPro" id="IPR009030">
    <property type="entry name" value="Growth_fac_rcpt_cys_sf"/>
</dbReference>
<feature type="domain" description="CUB" evidence="15">
    <location>
        <begin position="26"/>
        <end position="136"/>
    </location>
</feature>
<keyword evidence="18" id="KW-1185">Reference proteome</keyword>
<dbReference type="PROSITE" id="PS01187">
    <property type="entry name" value="EGF_CA"/>
    <property type="match status" value="1"/>
</dbReference>
<comment type="caution">
    <text evidence="13">Lacks conserved residue(s) required for the propagation of feature annotation.</text>
</comment>
<dbReference type="PROSITE" id="PS00010">
    <property type="entry name" value="ASX_HYDROXYL"/>
    <property type="match status" value="1"/>
</dbReference>
<evidence type="ECO:0000256" key="4">
    <source>
        <dbReference type="ARBA" id="ARBA00022692"/>
    </source>
</evidence>
<dbReference type="InterPro" id="IPR016201">
    <property type="entry name" value="PSI"/>
</dbReference>
<dbReference type="Gene3D" id="2.60.120.290">
    <property type="entry name" value="Spermadhesin, CUB domain"/>
    <property type="match status" value="1"/>
</dbReference>
<evidence type="ECO:0000259" key="15">
    <source>
        <dbReference type="PROSITE" id="PS01180"/>
    </source>
</evidence>
<dbReference type="InterPro" id="IPR000859">
    <property type="entry name" value="CUB_dom"/>
</dbReference>
<evidence type="ECO:0000313" key="17">
    <source>
        <dbReference type="EMBL" id="KYO40875.1"/>
    </source>
</evidence>
<feature type="disulfide bond" evidence="13">
    <location>
        <begin position="170"/>
        <end position="180"/>
    </location>
</feature>
<feature type="domain" description="EGF-like" evidence="16">
    <location>
        <begin position="1064"/>
        <end position="1105"/>
    </location>
</feature>
<evidence type="ECO:0000256" key="9">
    <source>
        <dbReference type="ARBA" id="ARBA00023136"/>
    </source>
</evidence>
<dbReference type="GO" id="GO:0048513">
    <property type="term" value="P:animal organ development"/>
    <property type="evidence" value="ECO:0007669"/>
    <property type="project" value="UniProtKB-ARBA"/>
</dbReference>
<comment type="caution">
    <text evidence="17">The sequence shown here is derived from an EMBL/GenBank/DDBJ whole genome shotgun (WGS) entry which is preliminary data.</text>
</comment>
<dbReference type="Gene3D" id="2.10.25.10">
    <property type="entry name" value="Laminin"/>
    <property type="match status" value="2"/>
</dbReference>
<evidence type="ECO:0000256" key="10">
    <source>
        <dbReference type="ARBA" id="ARBA00023157"/>
    </source>
</evidence>
<dbReference type="SUPFAM" id="SSF49854">
    <property type="entry name" value="Spermadhesin, CUB domain"/>
    <property type="match status" value="1"/>
</dbReference>
<dbReference type="InterPro" id="IPR018097">
    <property type="entry name" value="EGF_Ca-bd_CS"/>
</dbReference>
<keyword evidence="2" id="KW-0880">Kelch repeat</keyword>
<dbReference type="FunFam" id="2.120.10.80:FF:000030">
    <property type="entry name" value="Multiple epidermal growth factor-like domains 8"/>
    <property type="match status" value="1"/>
</dbReference>
<evidence type="ECO:0000256" key="11">
    <source>
        <dbReference type="ARBA" id="ARBA00023180"/>
    </source>
</evidence>
<dbReference type="PANTHER" id="PTHR46376">
    <property type="entry name" value="LEUCINE-ZIPPER-LIKE TRANSCRIPTIONAL REGULATOR 1"/>
    <property type="match status" value="1"/>
</dbReference>
<protein>
    <recommendedName>
        <fullName evidence="19">Multiple epidermal growth factor-like domains protein 8</fullName>
    </recommendedName>
</protein>
<feature type="domain" description="EGF-like" evidence="16">
    <location>
        <begin position="166"/>
        <end position="199"/>
    </location>
</feature>
<dbReference type="CDD" id="cd00054">
    <property type="entry name" value="EGF_CA"/>
    <property type="match status" value="1"/>
</dbReference>
<dbReference type="AlphaFoldDB" id="A0A151NWS9"/>
<dbReference type="EMBL" id="AKHW03001821">
    <property type="protein sequence ID" value="KYO40875.1"/>
    <property type="molecule type" value="Genomic_DNA"/>
</dbReference>
<feature type="chain" id="PRO_5007586437" description="Multiple epidermal growth factor-like domains protein 8" evidence="14">
    <location>
        <begin position="24"/>
        <end position="1107"/>
    </location>
</feature>
<evidence type="ECO:0000256" key="13">
    <source>
        <dbReference type="PROSITE-ProRule" id="PRU00076"/>
    </source>
</evidence>
<dbReference type="FunFam" id="2.60.120.290:FF:000023">
    <property type="entry name" value="Multiple epidermal growth factor-like domains 8"/>
    <property type="match status" value="1"/>
</dbReference>
<dbReference type="PROSITE" id="PS50026">
    <property type="entry name" value="EGF_3"/>
    <property type="match status" value="2"/>
</dbReference>
<dbReference type="Proteomes" id="UP000050525">
    <property type="component" value="Unassembled WGS sequence"/>
</dbReference>
<dbReference type="InterPro" id="IPR024731">
    <property type="entry name" value="NELL2-like_EGF"/>
</dbReference>
<evidence type="ECO:0008006" key="19">
    <source>
        <dbReference type="Google" id="ProtNLM"/>
    </source>
</evidence>
<evidence type="ECO:0000256" key="6">
    <source>
        <dbReference type="ARBA" id="ARBA00022737"/>
    </source>
</evidence>
<dbReference type="FunFam" id="2.10.25.10:FF:000202">
    <property type="entry name" value="Multiple epidermal growth factor-like domains 8"/>
    <property type="match status" value="1"/>
</dbReference>
<keyword evidence="9" id="KW-0472">Membrane</keyword>
<dbReference type="PROSITE" id="PS00022">
    <property type="entry name" value="EGF_1"/>
    <property type="match status" value="1"/>
</dbReference>
<dbReference type="PANTHER" id="PTHR46376:SF2">
    <property type="entry name" value="DISTRACTED, ISOFORM B"/>
    <property type="match status" value="1"/>
</dbReference>
<dbReference type="Pfam" id="PF12947">
    <property type="entry name" value="EGF_3"/>
    <property type="match status" value="1"/>
</dbReference>
<evidence type="ECO:0000256" key="3">
    <source>
        <dbReference type="ARBA" id="ARBA00022536"/>
    </source>
</evidence>
<feature type="signal peptide" evidence="14">
    <location>
        <begin position="1"/>
        <end position="23"/>
    </location>
</feature>
<evidence type="ECO:0000256" key="2">
    <source>
        <dbReference type="ARBA" id="ARBA00022441"/>
    </source>
</evidence>
<feature type="disulfide bond" evidence="13">
    <location>
        <begin position="189"/>
        <end position="198"/>
    </location>
</feature>
<feature type="disulfide bond" evidence="12">
    <location>
        <begin position="26"/>
        <end position="53"/>
    </location>
</feature>
<organism evidence="17 18">
    <name type="scientific">Alligator mississippiensis</name>
    <name type="common">American alligator</name>
    <dbReference type="NCBI Taxonomy" id="8496"/>
    <lineage>
        <taxon>Eukaryota</taxon>
        <taxon>Metazoa</taxon>
        <taxon>Chordata</taxon>
        <taxon>Craniata</taxon>
        <taxon>Vertebrata</taxon>
        <taxon>Euteleostomi</taxon>
        <taxon>Archelosauria</taxon>
        <taxon>Archosauria</taxon>
        <taxon>Crocodylia</taxon>
        <taxon>Alligatoridae</taxon>
        <taxon>Alligatorinae</taxon>
        <taxon>Alligator</taxon>
    </lineage>
</organism>
<dbReference type="Pfam" id="PF00431">
    <property type="entry name" value="CUB"/>
    <property type="match status" value="1"/>
</dbReference>
<proteinExistence type="predicted"/>
<evidence type="ECO:0000256" key="5">
    <source>
        <dbReference type="ARBA" id="ARBA00022729"/>
    </source>
</evidence>
<evidence type="ECO:0000313" key="18">
    <source>
        <dbReference type="Proteomes" id="UP000050525"/>
    </source>
</evidence>
<keyword evidence="5 14" id="KW-0732">Signal</keyword>
<dbReference type="SMART" id="SM00179">
    <property type="entry name" value="EGF_CA"/>
    <property type="match status" value="1"/>
</dbReference>
<dbReference type="InterPro" id="IPR051568">
    <property type="entry name" value="LZTR1/Attractin"/>
</dbReference>
<dbReference type="InterPro" id="IPR000742">
    <property type="entry name" value="EGF"/>
</dbReference>
<dbReference type="Pfam" id="PF24981">
    <property type="entry name" value="Beta-prop_ATRN-LZTR1"/>
    <property type="match status" value="1"/>
</dbReference>
<dbReference type="GO" id="GO:0016020">
    <property type="term" value="C:membrane"/>
    <property type="evidence" value="ECO:0007669"/>
    <property type="project" value="UniProtKB-SubCell"/>
</dbReference>
<keyword evidence="10 13" id="KW-1015">Disulfide bond</keyword>
<dbReference type="SUPFAM" id="SSF117281">
    <property type="entry name" value="Kelch motif"/>
    <property type="match status" value="1"/>
</dbReference>
<evidence type="ECO:0000259" key="16">
    <source>
        <dbReference type="PROSITE" id="PS50026"/>
    </source>
</evidence>
<keyword evidence="8" id="KW-1133">Transmembrane helix</keyword>
<dbReference type="InterPro" id="IPR035914">
    <property type="entry name" value="Sperma_CUB_dom_sf"/>
</dbReference>